<proteinExistence type="predicted"/>
<dbReference type="GO" id="GO:0016705">
    <property type="term" value="F:oxidoreductase activity, acting on paired donors, with incorporation or reduction of molecular oxygen"/>
    <property type="evidence" value="ECO:0007669"/>
    <property type="project" value="InterPro"/>
</dbReference>
<organism evidence="2 4">
    <name type="scientific">Micromonospora peucetia</name>
    <dbReference type="NCBI Taxonomy" id="47871"/>
    <lineage>
        <taxon>Bacteria</taxon>
        <taxon>Bacillati</taxon>
        <taxon>Actinomycetota</taxon>
        <taxon>Actinomycetes</taxon>
        <taxon>Micromonosporales</taxon>
        <taxon>Micromonosporaceae</taxon>
        <taxon>Micromonospora</taxon>
    </lineage>
</organism>
<dbReference type="PANTHER" id="PTHR30011:SF32">
    <property type="entry name" value="CONSERVED PROTEIN"/>
    <property type="match status" value="1"/>
</dbReference>
<dbReference type="RefSeq" id="WP_091630168.1">
    <property type="nucleotide sequence ID" value="NZ_CP109071.1"/>
</dbReference>
<evidence type="ECO:0000313" key="4">
    <source>
        <dbReference type="Proteomes" id="UP000199343"/>
    </source>
</evidence>
<dbReference type="EMBL" id="CP109071">
    <property type="protein sequence ID" value="WSA31153.1"/>
    <property type="molecule type" value="Genomic_DNA"/>
</dbReference>
<accession>A0A1C6VU04</accession>
<dbReference type="SUPFAM" id="SSF51679">
    <property type="entry name" value="Bacterial luciferase-like"/>
    <property type="match status" value="1"/>
</dbReference>
<dbReference type="Proteomes" id="UP001334804">
    <property type="component" value="Chromosome"/>
</dbReference>
<dbReference type="Gene3D" id="3.20.20.30">
    <property type="entry name" value="Luciferase-like domain"/>
    <property type="match status" value="1"/>
</dbReference>
<dbReference type="AlphaFoldDB" id="A0A1C6VU04"/>
<dbReference type="InterPro" id="IPR019921">
    <property type="entry name" value="Lucif-like_OxRdtase_Rv2161c"/>
</dbReference>
<dbReference type="InterPro" id="IPR036661">
    <property type="entry name" value="Luciferase-like_sf"/>
</dbReference>
<name>A0A1C6VU04_9ACTN</name>
<dbReference type="PANTHER" id="PTHR30011">
    <property type="entry name" value="ALKANESULFONATE MONOOXYGENASE-RELATED"/>
    <property type="match status" value="1"/>
</dbReference>
<gene>
    <name evidence="2" type="ORF">GA0070608_4139</name>
    <name evidence="3" type="ORF">OIE14_23830</name>
</gene>
<evidence type="ECO:0000259" key="1">
    <source>
        <dbReference type="Pfam" id="PF00296"/>
    </source>
</evidence>
<sequence length="298" mass="31867">MTARIGLLTPVVVQHPRTAAAWEREVLAGPDVGGALLAIARAADDLGYHHLTCSEHVAVPAPIAVERGATYFDPVATLSFLASATRRVRLATNVVVIGYHHPLALAKTYGTLDLLSGGRVILGVGVGSLEEEFDLLGAEFAERGAVADEAIVALRAAWGRAVPHHEGPRFTFTDFVVEPHAPRTAVPLWFGGRTRRSLRRAVAHGTGWAPFGLGPQELTRLWTSVERPDDFDLVLQIPPLDPLGDPDGSRERLNTADAVGATAVNASLVATSAAHHLEQMAALRELTPERFETNTSTT</sequence>
<evidence type="ECO:0000313" key="3">
    <source>
        <dbReference type="EMBL" id="WSA31153.1"/>
    </source>
</evidence>
<evidence type="ECO:0000313" key="5">
    <source>
        <dbReference type="Proteomes" id="UP001334804"/>
    </source>
</evidence>
<dbReference type="EMBL" id="FMIC01000002">
    <property type="protein sequence ID" value="SCL69806.1"/>
    <property type="molecule type" value="Genomic_DNA"/>
</dbReference>
<dbReference type="OrthoDB" id="4074025at2"/>
<reference evidence="3 5" key="2">
    <citation type="submission" date="2022-10" db="EMBL/GenBank/DDBJ databases">
        <title>The complete genomes of actinobacterial strains from the NBC collection.</title>
        <authorList>
            <person name="Joergensen T.S."/>
            <person name="Alvarez Arevalo M."/>
            <person name="Sterndorff E.B."/>
            <person name="Faurdal D."/>
            <person name="Vuksanovic O."/>
            <person name="Mourched A.-S."/>
            <person name="Charusanti P."/>
            <person name="Shaw S."/>
            <person name="Blin K."/>
            <person name="Weber T."/>
        </authorList>
    </citation>
    <scope>NUCLEOTIDE SEQUENCE [LARGE SCALE GENOMIC DNA]</scope>
    <source>
        <strain evidence="3 5">NBC 01809</strain>
    </source>
</reference>
<evidence type="ECO:0000313" key="2">
    <source>
        <dbReference type="EMBL" id="SCL69806.1"/>
    </source>
</evidence>
<keyword evidence="5" id="KW-1185">Reference proteome</keyword>
<protein>
    <submittedName>
        <fullName evidence="3">LLM class F420-dependent oxidoreductase</fullName>
    </submittedName>
    <submittedName>
        <fullName evidence="2">Probable F420-dependent oxidoreductase, Rv2161c family</fullName>
    </submittedName>
</protein>
<reference evidence="2 4" key="1">
    <citation type="submission" date="2016-06" db="EMBL/GenBank/DDBJ databases">
        <authorList>
            <person name="Kjaerup R.B."/>
            <person name="Dalgaard T.S."/>
            <person name="Juul-Madsen H.R."/>
        </authorList>
    </citation>
    <scope>NUCLEOTIDE SEQUENCE [LARGE SCALE GENOMIC DNA]</scope>
    <source>
        <strain evidence="2 4">DSM 43363</strain>
    </source>
</reference>
<dbReference type="InterPro" id="IPR051260">
    <property type="entry name" value="Diverse_substr_monoxygenases"/>
</dbReference>
<dbReference type="Proteomes" id="UP000199343">
    <property type="component" value="Unassembled WGS sequence"/>
</dbReference>
<dbReference type="InterPro" id="IPR011251">
    <property type="entry name" value="Luciferase-like_dom"/>
</dbReference>
<dbReference type="STRING" id="47871.GA0070608_4139"/>
<dbReference type="NCBIfam" id="TIGR03619">
    <property type="entry name" value="F420_Rv2161c"/>
    <property type="match status" value="1"/>
</dbReference>
<feature type="domain" description="Luciferase-like" evidence="1">
    <location>
        <begin position="31"/>
        <end position="220"/>
    </location>
</feature>
<dbReference type="Pfam" id="PF00296">
    <property type="entry name" value="Bac_luciferase"/>
    <property type="match status" value="1"/>
</dbReference>